<evidence type="ECO:0000256" key="14">
    <source>
        <dbReference type="ARBA" id="ARBA00022984"/>
    </source>
</evidence>
<comment type="subcellular location">
    <subcellularLocation>
        <location evidence="3 20">Cytoplasm</location>
    </subcellularLocation>
</comment>
<dbReference type="InterPro" id="IPR036635">
    <property type="entry name" value="MurB_C_sf"/>
</dbReference>
<dbReference type="Gene3D" id="3.90.78.10">
    <property type="entry name" value="UDP-N-acetylenolpyruvoylglucosamine reductase, C-terminal domain"/>
    <property type="match status" value="1"/>
</dbReference>
<dbReference type="GO" id="GO:0008762">
    <property type="term" value="F:UDP-N-acetylmuramate dehydrogenase activity"/>
    <property type="evidence" value="ECO:0007669"/>
    <property type="project" value="UniProtKB-EC"/>
</dbReference>
<dbReference type="EMBL" id="JAATNW010000012">
    <property type="protein sequence ID" value="NMH61549.1"/>
    <property type="molecule type" value="Genomic_DNA"/>
</dbReference>
<dbReference type="InterPro" id="IPR006094">
    <property type="entry name" value="Oxid_FAD_bind_N"/>
</dbReference>
<comment type="similarity">
    <text evidence="5 20">Belongs to the MurB family.</text>
</comment>
<dbReference type="InterPro" id="IPR016167">
    <property type="entry name" value="FAD-bd_PCMH_sub1"/>
</dbReference>
<accession>A0ABX1R525</accession>
<evidence type="ECO:0000256" key="9">
    <source>
        <dbReference type="ARBA" id="ARBA00022618"/>
    </source>
</evidence>
<comment type="cofactor">
    <cofactor evidence="1 20">
        <name>FAD</name>
        <dbReference type="ChEBI" id="CHEBI:57692"/>
    </cofactor>
</comment>
<gene>
    <name evidence="20 22" type="primary">murB</name>
    <name evidence="22" type="ORF">HCJ96_16075</name>
</gene>
<feature type="active site" evidence="20">
    <location>
        <position position="318"/>
    </location>
</feature>
<evidence type="ECO:0000256" key="18">
    <source>
        <dbReference type="ARBA" id="ARBA00031026"/>
    </source>
</evidence>
<proteinExistence type="inferred from homology"/>
<evidence type="ECO:0000256" key="15">
    <source>
        <dbReference type="ARBA" id="ARBA00023002"/>
    </source>
</evidence>
<dbReference type="InterPro" id="IPR011601">
    <property type="entry name" value="MurB_C"/>
</dbReference>
<evidence type="ECO:0000256" key="10">
    <source>
        <dbReference type="ARBA" id="ARBA00022630"/>
    </source>
</evidence>
<evidence type="ECO:0000256" key="4">
    <source>
        <dbReference type="ARBA" id="ARBA00004752"/>
    </source>
</evidence>
<dbReference type="InterPro" id="IPR036318">
    <property type="entry name" value="FAD-bd_PCMH-like_sf"/>
</dbReference>
<evidence type="ECO:0000256" key="3">
    <source>
        <dbReference type="ARBA" id="ARBA00004496"/>
    </source>
</evidence>
<evidence type="ECO:0000313" key="23">
    <source>
        <dbReference type="Proteomes" id="UP000709336"/>
    </source>
</evidence>
<keyword evidence="15 20" id="KW-0560">Oxidoreductase</keyword>
<evidence type="ECO:0000256" key="1">
    <source>
        <dbReference type="ARBA" id="ARBA00001974"/>
    </source>
</evidence>
<dbReference type="HAMAP" id="MF_00037">
    <property type="entry name" value="MurB"/>
    <property type="match status" value="1"/>
</dbReference>
<comment type="pathway">
    <text evidence="4 20">Cell wall biogenesis; peptidoglycan biosynthesis.</text>
</comment>
<dbReference type="Pfam" id="PF01565">
    <property type="entry name" value="FAD_binding_4"/>
    <property type="match status" value="1"/>
</dbReference>
<protein>
    <recommendedName>
        <fullName evidence="7 20">UDP-N-acetylenolpyruvoylglucosamine reductase</fullName>
        <ecNumber evidence="6 20">1.3.1.98</ecNumber>
    </recommendedName>
    <alternativeName>
        <fullName evidence="18 20">UDP-N-acetylmuramate dehydrogenase</fullName>
    </alternativeName>
</protein>
<dbReference type="InterPro" id="IPR016169">
    <property type="entry name" value="FAD-bd_PCMH_sub2"/>
</dbReference>
<evidence type="ECO:0000256" key="16">
    <source>
        <dbReference type="ARBA" id="ARBA00023306"/>
    </source>
</evidence>
<dbReference type="NCBIfam" id="TIGR00179">
    <property type="entry name" value="murB"/>
    <property type="match status" value="1"/>
</dbReference>
<dbReference type="PANTHER" id="PTHR21071:SF4">
    <property type="entry name" value="UDP-N-ACETYLENOLPYRUVOYLGLUCOSAMINE REDUCTASE"/>
    <property type="match status" value="1"/>
</dbReference>
<comment type="function">
    <text evidence="2 20">Cell wall formation.</text>
</comment>
<evidence type="ECO:0000256" key="19">
    <source>
        <dbReference type="ARBA" id="ARBA00048914"/>
    </source>
</evidence>
<dbReference type="NCBIfam" id="NF000755">
    <property type="entry name" value="PRK00046.1"/>
    <property type="match status" value="1"/>
</dbReference>
<sequence>MQSLTQYHTFSLPSNCSSLISISDPQQISLNNLFPRPFYLLGEGSNSIFIEDYHGTVVQNKILGLDFNESKNSIRLRVGAGENWHKLVSTCLRNSWYGMENLALIPGSVGAAPIQNIGAYGLEVKNFIESVEFLDLQSHKMLKLKNHECKFGYRDSIFKGDLLGKVIITHVNFNLPKENYLETSYGELAKLIAPSPKAIFDEVKAIRRQKLPDPNVWGNAGSFFKNPIIDKKVLGSIQCDYSDIPHFEVSDNLVKVPAAWLIDKLGFKGRILGGVQCHPKQPLVLVNLGDAKGQDVLEFARLISQSVYTKFNIQLEPEVRLIGRDGLIEL</sequence>
<evidence type="ECO:0000256" key="20">
    <source>
        <dbReference type="HAMAP-Rule" id="MF_00037"/>
    </source>
</evidence>
<evidence type="ECO:0000256" key="11">
    <source>
        <dbReference type="ARBA" id="ARBA00022827"/>
    </source>
</evidence>
<keyword evidence="17 20" id="KW-0961">Cell wall biogenesis/degradation</keyword>
<dbReference type="Gene3D" id="3.30.43.10">
    <property type="entry name" value="Uridine Diphospho-n-acetylenolpyruvylglucosamine Reductase, domain 2"/>
    <property type="match status" value="1"/>
</dbReference>
<dbReference type="InterPro" id="IPR016166">
    <property type="entry name" value="FAD-bd_PCMH"/>
</dbReference>
<evidence type="ECO:0000256" key="8">
    <source>
        <dbReference type="ARBA" id="ARBA00022490"/>
    </source>
</evidence>
<evidence type="ECO:0000256" key="2">
    <source>
        <dbReference type="ARBA" id="ARBA00003921"/>
    </source>
</evidence>
<evidence type="ECO:0000313" key="22">
    <source>
        <dbReference type="EMBL" id="NMH61549.1"/>
    </source>
</evidence>
<keyword evidence="23" id="KW-1185">Reference proteome</keyword>
<dbReference type="RefSeq" id="WP_169212115.1">
    <property type="nucleotide sequence ID" value="NZ_JAATNW010000012.1"/>
</dbReference>
<keyword evidence="11 20" id="KW-0274">FAD</keyword>
<dbReference type="PANTHER" id="PTHR21071">
    <property type="entry name" value="UDP-N-ACETYLENOLPYRUVOYLGLUCOSAMINE REDUCTASE"/>
    <property type="match status" value="1"/>
</dbReference>
<evidence type="ECO:0000259" key="21">
    <source>
        <dbReference type="PROSITE" id="PS51387"/>
    </source>
</evidence>
<dbReference type="Proteomes" id="UP000709336">
    <property type="component" value="Unassembled WGS sequence"/>
</dbReference>
<comment type="catalytic activity">
    <reaction evidence="19 20">
        <text>UDP-N-acetyl-alpha-D-muramate + NADP(+) = UDP-N-acetyl-3-O-(1-carboxyvinyl)-alpha-D-glucosamine + NADPH + H(+)</text>
        <dbReference type="Rhea" id="RHEA:12248"/>
        <dbReference type="ChEBI" id="CHEBI:15378"/>
        <dbReference type="ChEBI" id="CHEBI:57783"/>
        <dbReference type="ChEBI" id="CHEBI:58349"/>
        <dbReference type="ChEBI" id="CHEBI:68483"/>
        <dbReference type="ChEBI" id="CHEBI:70757"/>
        <dbReference type="EC" id="1.3.1.98"/>
    </reaction>
</comment>
<keyword evidence="9 20" id="KW-0132">Cell division</keyword>
<dbReference type="InterPro" id="IPR003170">
    <property type="entry name" value="MurB"/>
</dbReference>
<keyword evidence="12 20" id="KW-0521">NADP</keyword>
<evidence type="ECO:0000256" key="17">
    <source>
        <dbReference type="ARBA" id="ARBA00023316"/>
    </source>
</evidence>
<evidence type="ECO:0000256" key="5">
    <source>
        <dbReference type="ARBA" id="ARBA00010485"/>
    </source>
</evidence>
<dbReference type="EC" id="1.3.1.98" evidence="6 20"/>
<reference evidence="22 23" key="1">
    <citation type="submission" date="2020-03" db="EMBL/GenBank/DDBJ databases">
        <title>Alteromonas ponticola sp. nov., isolated from seawater.</title>
        <authorList>
            <person name="Yoon J.-H."/>
            <person name="Kim Y.-O."/>
        </authorList>
    </citation>
    <scope>NUCLEOTIDE SEQUENCE [LARGE SCALE GENOMIC DNA]</scope>
    <source>
        <strain evidence="22 23">MYP5</strain>
    </source>
</reference>
<name>A0ABX1R525_9ALTE</name>
<dbReference type="Pfam" id="PF02873">
    <property type="entry name" value="MurB_C"/>
    <property type="match status" value="1"/>
</dbReference>
<dbReference type="SUPFAM" id="SSF56194">
    <property type="entry name" value="Uridine diphospho-N-Acetylenolpyruvylglucosamine reductase, MurB, C-terminal domain"/>
    <property type="match status" value="1"/>
</dbReference>
<organism evidence="22 23">
    <name type="scientific">Alteromonas ponticola</name>
    <dbReference type="NCBI Taxonomy" id="2720613"/>
    <lineage>
        <taxon>Bacteria</taxon>
        <taxon>Pseudomonadati</taxon>
        <taxon>Pseudomonadota</taxon>
        <taxon>Gammaproteobacteria</taxon>
        <taxon>Alteromonadales</taxon>
        <taxon>Alteromonadaceae</taxon>
        <taxon>Alteromonas/Salinimonas group</taxon>
        <taxon>Alteromonas</taxon>
    </lineage>
</organism>
<feature type="active site" evidence="20">
    <location>
        <position position="154"/>
    </location>
</feature>
<dbReference type="PROSITE" id="PS51387">
    <property type="entry name" value="FAD_PCMH"/>
    <property type="match status" value="1"/>
</dbReference>
<keyword evidence="16 20" id="KW-0131">Cell cycle</keyword>
<evidence type="ECO:0000256" key="13">
    <source>
        <dbReference type="ARBA" id="ARBA00022960"/>
    </source>
</evidence>
<keyword evidence="14 20" id="KW-0573">Peptidoglycan synthesis</keyword>
<dbReference type="Gene3D" id="3.30.465.10">
    <property type="match status" value="1"/>
</dbReference>
<keyword evidence="8 20" id="KW-0963">Cytoplasm</keyword>
<evidence type="ECO:0000256" key="12">
    <source>
        <dbReference type="ARBA" id="ARBA00022857"/>
    </source>
</evidence>
<evidence type="ECO:0000256" key="7">
    <source>
        <dbReference type="ARBA" id="ARBA00015188"/>
    </source>
</evidence>
<feature type="domain" description="FAD-binding PCMH-type" evidence="21">
    <location>
        <begin position="12"/>
        <end position="178"/>
    </location>
</feature>
<evidence type="ECO:0000256" key="6">
    <source>
        <dbReference type="ARBA" id="ARBA00012518"/>
    </source>
</evidence>
<keyword evidence="10 20" id="KW-0285">Flavoprotein</keyword>
<keyword evidence="13 20" id="KW-0133">Cell shape</keyword>
<feature type="active site" description="Proton donor" evidence="20">
    <location>
        <position position="222"/>
    </location>
</feature>
<dbReference type="SUPFAM" id="SSF56176">
    <property type="entry name" value="FAD-binding/transporter-associated domain-like"/>
    <property type="match status" value="1"/>
</dbReference>
<comment type="caution">
    <text evidence="22">The sequence shown here is derived from an EMBL/GenBank/DDBJ whole genome shotgun (WGS) entry which is preliminary data.</text>
</comment>